<keyword evidence="1" id="KW-0472">Membrane</keyword>
<evidence type="ECO:0000313" key="2">
    <source>
        <dbReference type="EMBL" id="KKN22844.1"/>
    </source>
</evidence>
<evidence type="ECO:0000256" key="1">
    <source>
        <dbReference type="SAM" id="Phobius"/>
    </source>
</evidence>
<dbReference type="EMBL" id="LAZR01003026">
    <property type="protein sequence ID" value="KKN22844.1"/>
    <property type="molecule type" value="Genomic_DNA"/>
</dbReference>
<reference evidence="2" key="1">
    <citation type="journal article" date="2015" name="Nature">
        <title>Complex archaea that bridge the gap between prokaryotes and eukaryotes.</title>
        <authorList>
            <person name="Spang A."/>
            <person name="Saw J.H."/>
            <person name="Jorgensen S.L."/>
            <person name="Zaremba-Niedzwiedzka K."/>
            <person name="Martijn J."/>
            <person name="Lind A.E."/>
            <person name="van Eijk R."/>
            <person name="Schleper C."/>
            <person name="Guy L."/>
            <person name="Ettema T.J."/>
        </authorList>
    </citation>
    <scope>NUCLEOTIDE SEQUENCE</scope>
</reference>
<gene>
    <name evidence="2" type="ORF">LCGC14_0911100</name>
</gene>
<organism evidence="2">
    <name type="scientific">marine sediment metagenome</name>
    <dbReference type="NCBI Taxonomy" id="412755"/>
    <lineage>
        <taxon>unclassified sequences</taxon>
        <taxon>metagenomes</taxon>
        <taxon>ecological metagenomes</taxon>
    </lineage>
</organism>
<accession>A0A0F9NYC3</accession>
<keyword evidence="1" id="KW-0812">Transmembrane</keyword>
<comment type="caution">
    <text evidence="2">The sequence shown here is derived from an EMBL/GenBank/DDBJ whole genome shotgun (WGS) entry which is preliminary data.</text>
</comment>
<sequence length="49" mass="5376">MAKTTGVKYKWIWVKALLLPLLFLGFAVGIIGGALLIGFKAAIEWIDDI</sequence>
<protein>
    <submittedName>
        <fullName evidence="2">Uncharacterized protein</fullName>
    </submittedName>
</protein>
<proteinExistence type="predicted"/>
<feature type="transmembrane region" description="Helical" evidence="1">
    <location>
        <begin position="12"/>
        <end position="39"/>
    </location>
</feature>
<keyword evidence="1" id="KW-1133">Transmembrane helix</keyword>
<dbReference type="AlphaFoldDB" id="A0A0F9NYC3"/>
<name>A0A0F9NYC3_9ZZZZ</name>